<dbReference type="SUPFAM" id="SSF53850">
    <property type="entry name" value="Periplasmic binding protein-like II"/>
    <property type="match status" value="1"/>
</dbReference>
<dbReference type="GO" id="GO:0003700">
    <property type="term" value="F:DNA-binding transcription factor activity"/>
    <property type="evidence" value="ECO:0007669"/>
    <property type="project" value="TreeGrafter"/>
</dbReference>
<dbReference type="PANTHER" id="PTHR30537">
    <property type="entry name" value="HTH-TYPE TRANSCRIPTIONAL REGULATOR"/>
    <property type="match status" value="1"/>
</dbReference>
<dbReference type="STRING" id="311180.SAMN04488050_11946"/>
<evidence type="ECO:0000313" key="4">
    <source>
        <dbReference type="Proteomes" id="UP000199392"/>
    </source>
</evidence>
<proteinExistence type="inferred from homology"/>
<accession>A0A1I6WEM7</accession>
<evidence type="ECO:0000313" key="3">
    <source>
        <dbReference type="EMBL" id="SFT24455.1"/>
    </source>
</evidence>
<dbReference type="InterPro" id="IPR058163">
    <property type="entry name" value="LysR-type_TF_proteobact-type"/>
</dbReference>
<evidence type="ECO:0000256" key="1">
    <source>
        <dbReference type="ARBA" id="ARBA00009437"/>
    </source>
</evidence>
<dbReference type="Gene3D" id="3.40.190.290">
    <property type="match status" value="1"/>
</dbReference>
<name>A0A1I6WEM7_9RHOB</name>
<protein>
    <submittedName>
        <fullName evidence="3">LysR substrate binding domain-containing protein</fullName>
    </submittedName>
</protein>
<dbReference type="GO" id="GO:0006351">
    <property type="term" value="P:DNA-templated transcription"/>
    <property type="evidence" value="ECO:0007669"/>
    <property type="project" value="TreeGrafter"/>
</dbReference>
<organism evidence="3 4">
    <name type="scientific">Alloyangia pacifica</name>
    <dbReference type="NCBI Taxonomy" id="311180"/>
    <lineage>
        <taxon>Bacteria</taxon>
        <taxon>Pseudomonadati</taxon>
        <taxon>Pseudomonadota</taxon>
        <taxon>Alphaproteobacteria</taxon>
        <taxon>Rhodobacterales</taxon>
        <taxon>Roseobacteraceae</taxon>
        <taxon>Alloyangia</taxon>
    </lineage>
</organism>
<dbReference type="InterPro" id="IPR005119">
    <property type="entry name" value="LysR_subst-bd"/>
</dbReference>
<gene>
    <name evidence="3" type="ORF">SAMN04488050_11946</name>
</gene>
<dbReference type="Pfam" id="PF03466">
    <property type="entry name" value="LysR_substrate"/>
    <property type="match status" value="1"/>
</dbReference>
<sequence length="74" mass="7988">MVEAALAGAGIAYVIDTDASRQLASGRLRTVLEDWCPSSDGLKLYYSGHRRVPPALRAVLDVARQLAFDDVEGL</sequence>
<keyword evidence="4" id="KW-1185">Reference proteome</keyword>
<dbReference type="Proteomes" id="UP000199392">
    <property type="component" value="Unassembled WGS sequence"/>
</dbReference>
<dbReference type="PANTHER" id="PTHR30537:SF1">
    <property type="entry name" value="HTH-TYPE TRANSCRIPTIONAL REGULATOR PGRR"/>
    <property type="match status" value="1"/>
</dbReference>
<evidence type="ECO:0000259" key="2">
    <source>
        <dbReference type="Pfam" id="PF03466"/>
    </source>
</evidence>
<feature type="domain" description="LysR substrate-binding" evidence="2">
    <location>
        <begin position="1"/>
        <end position="65"/>
    </location>
</feature>
<reference evidence="4" key="1">
    <citation type="submission" date="2016-10" db="EMBL/GenBank/DDBJ databases">
        <authorList>
            <person name="Varghese N."/>
            <person name="Submissions S."/>
        </authorList>
    </citation>
    <scope>NUCLEOTIDE SEQUENCE [LARGE SCALE GENOMIC DNA]</scope>
    <source>
        <strain evidence="4">DSM 26894</strain>
    </source>
</reference>
<comment type="similarity">
    <text evidence="1">Belongs to the LysR transcriptional regulatory family.</text>
</comment>
<dbReference type="GO" id="GO:0043565">
    <property type="term" value="F:sequence-specific DNA binding"/>
    <property type="evidence" value="ECO:0007669"/>
    <property type="project" value="TreeGrafter"/>
</dbReference>
<dbReference type="EMBL" id="FOZW01000019">
    <property type="protein sequence ID" value="SFT24455.1"/>
    <property type="molecule type" value="Genomic_DNA"/>
</dbReference>
<dbReference type="AlphaFoldDB" id="A0A1I6WEM7"/>